<keyword evidence="3" id="KW-1185">Reference proteome</keyword>
<dbReference type="Gene3D" id="1.25.40.20">
    <property type="entry name" value="Ankyrin repeat-containing domain"/>
    <property type="match status" value="1"/>
</dbReference>
<gene>
    <name evidence="2" type="ORF">TREES_T100016328</name>
</gene>
<protein>
    <submittedName>
        <fullName evidence="2">Ankyrin repeat domain-containing protein 26</fullName>
    </submittedName>
</protein>
<dbReference type="PANTHER" id="PTHR24147">
    <property type="entry name" value="ANKYRIN REPEAT DOMAIN 36-RELATED"/>
    <property type="match status" value="1"/>
</dbReference>
<evidence type="ECO:0000313" key="2">
    <source>
        <dbReference type="EMBL" id="ELW47099.1"/>
    </source>
</evidence>
<proteinExistence type="predicted"/>
<keyword evidence="1" id="KW-0040">ANK repeat</keyword>
<dbReference type="InterPro" id="IPR002110">
    <property type="entry name" value="Ankyrin_rpt"/>
</dbReference>
<dbReference type="SMART" id="SM00248">
    <property type="entry name" value="ANK"/>
    <property type="match status" value="3"/>
</dbReference>
<organism evidence="2 3">
    <name type="scientific">Tupaia chinensis</name>
    <name type="common">Chinese tree shrew</name>
    <name type="synonym">Tupaia belangeri chinensis</name>
    <dbReference type="NCBI Taxonomy" id="246437"/>
    <lineage>
        <taxon>Eukaryota</taxon>
        <taxon>Metazoa</taxon>
        <taxon>Chordata</taxon>
        <taxon>Craniata</taxon>
        <taxon>Vertebrata</taxon>
        <taxon>Euteleostomi</taxon>
        <taxon>Mammalia</taxon>
        <taxon>Eutheria</taxon>
        <taxon>Euarchontoglires</taxon>
        <taxon>Scandentia</taxon>
        <taxon>Tupaiidae</taxon>
        <taxon>Tupaia</taxon>
    </lineage>
</organism>
<feature type="repeat" description="ANK" evidence="1">
    <location>
        <begin position="70"/>
        <end position="102"/>
    </location>
</feature>
<dbReference type="PRINTS" id="PR01415">
    <property type="entry name" value="ANKYRIN"/>
</dbReference>
<accession>L9JA03</accession>
<dbReference type="Proteomes" id="UP000011518">
    <property type="component" value="Unassembled WGS sequence"/>
</dbReference>
<dbReference type="PANTHER" id="PTHR24147:SF53">
    <property type="entry name" value="ANKYRIN REPEAT DOMAIN 26"/>
    <property type="match status" value="1"/>
</dbReference>
<dbReference type="PROSITE" id="PS50088">
    <property type="entry name" value="ANK_REPEAT"/>
    <property type="match status" value="3"/>
</dbReference>
<reference evidence="3" key="2">
    <citation type="journal article" date="2013" name="Nat. Commun.">
        <title>Genome of the Chinese tree shrew.</title>
        <authorList>
            <person name="Fan Y."/>
            <person name="Huang Z.Y."/>
            <person name="Cao C.C."/>
            <person name="Chen C.S."/>
            <person name="Chen Y.X."/>
            <person name="Fan D.D."/>
            <person name="He J."/>
            <person name="Hou H.L."/>
            <person name="Hu L."/>
            <person name="Hu X.T."/>
            <person name="Jiang X.T."/>
            <person name="Lai R."/>
            <person name="Lang Y.S."/>
            <person name="Liang B."/>
            <person name="Liao S.G."/>
            <person name="Mu D."/>
            <person name="Ma Y.Y."/>
            <person name="Niu Y.Y."/>
            <person name="Sun X.Q."/>
            <person name="Xia J.Q."/>
            <person name="Xiao J."/>
            <person name="Xiong Z.Q."/>
            <person name="Xu L."/>
            <person name="Yang L."/>
            <person name="Zhang Y."/>
            <person name="Zhao W."/>
            <person name="Zhao X.D."/>
            <person name="Zheng Y.T."/>
            <person name="Zhou J.M."/>
            <person name="Zhu Y.B."/>
            <person name="Zhang G.J."/>
            <person name="Wang J."/>
            <person name="Yao Y.G."/>
        </authorList>
    </citation>
    <scope>NUCLEOTIDE SEQUENCE [LARGE SCALE GENOMIC DNA]</scope>
</reference>
<sequence>MRRFIGLGGKQGQCSGAKVGIKQNIHPLSEYKVQDWQLEKIHKAALAGDVVEVHQILSQKERALNDTDKKNRTALHLACASGHQEVVTLLAERKCELDIRDGRGKTALIMAVQCQEEKCANILLEHGADPKAADVNGNTALHYAAHHVMISRAEKLLSLSVNVDVKSKVLNKT</sequence>
<feature type="repeat" description="ANK" evidence="1">
    <location>
        <begin position="136"/>
        <end position="168"/>
    </location>
</feature>
<dbReference type="SUPFAM" id="SSF48403">
    <property type="entry name" value="Ankyrin repeat"/>
    <property type="match status" value="1"/>
</dbReference>
<feature type="repeat" description="ANK" evidence="1">
    <location>
        <begin position="103"/>
        <end position="135"/>
    </location>
</feature>
<dbReference type="PROSITE" id="PS50297">
    <property type="entry name" value="ANK_REP_REGION"/>
    <property type="match status" value="2"/>
</dbReference>
<dbReference type="EMBL" id="KB321147">
    <property type="protein sequence ID" value="ELW47099.1"/>
    <property type="molecule type" value="Genomic_DNA"/>
</dbReference>
<evidence type="ECO:0000313" key="3">
    <source>
        <dbReference type="Proteomes" id="UP000011518"/>
    </source>
</evidence>
<dbReference type="Pfam" id="PF00023">
    <property type="entry name" value="Ank"/>
    <property type="match status" value="1"/>
</dbReference>
<dbReference type="InterPro" id="IPR050657">
    <property type="entry name" value="Ankyrin_repeat_domain"/>
</dbReference>
<dbReference type="Pfam" id="PF12796">
    <property type="entry name" value="Ank_2"/>
    <property type="match status" value="1"/>
</dbReference>
<dbReference type="STRING" id="246437.L9JA03"/>
<dbReference type="InterPro" id="IPR036770">
    <property type="entry name" value="Ankyrin_rpt-contain_sf"/>
</dbReference>
<dbReference type="eggNOG" id="KOG0504">
    <property type="taxonomic scope" value="Eukaryota"/>
</dbReference>
<dbReference type="AlphaFoldDB" id="L9JA03"/>
<reference evidence="3" key="1">
    <citation type="submission" date="2012-07" db="EMBL/GenBank/DDBJ databases">
        <title>Genome of the Chinese tree shrew, a rising model animal genetically related to primates.</title>
        <authorList>
            <person name="Zhang G."/>
            <person name="Fan Y."/>
            <person name="Yao Y."/>
            <person name="Huang Z."/>
        </authorList>
    </citation>
    <scope>NUCLEOTIDE SEQUENCE [LARGE SCALE GENOMIC DNA]</scope>
</reference>
<evidence type="ECO:0000256" key="1">
    <source>
        <dbReference type="PROSITE-ProRule" id="PRU00023"/>
    </source>
</evidence>
<name>L9JA03_TUPCH</name>
<dbReference type="InParanoid" id="L9JA03"/>